<dbReference type="RefSeq" id="WP_307424374.1">
    <property type="nucleotide sequence ID" value="NZ_JAUSVK010000001.1"/>
</dbReference>
<gene>
    <name evidence="3" type="ORF">J3R73_001459</name>
</gene>
<reference evidence="3 4" key="1">
    <citation type="submission" date="2023-07" db="EMBL/GenBank/DDBJ databases">
        <title>Genomic Encyclopedia of Type Strains, Phase IV (KMG-IV): sequencing the most valuable type-strain genomes for metagenomic binning, comparative biology and taxonomic classification.</title>
        <authorList>
            <person name="Goeker M."/>
        </authorList>
    </citation>
    <scope>NUCLEOTIDE SEQUENCE [LARGE SCALE GENOMIC DNA]</scope>
    <source>
        <strain evidence="3 4">DSM 5896</strain>
    </source>
</reference>
<proteinExistence type="predicted"/>
<keyword evidence="2" id="KW-1133">Transmembrane helix</keyword>
<organism evidence="3 4">
    <name type="scientific">Labrys monachus</name>
    <dbReference type="NCBI Taxonomy" id="217067"/>
    <lineage>
        <taxon>Bacteria</taxon>
        <taxon>Pseudomonadati</taxon>
        <taxon>Pseudomonadota</taxon>
        <taxon>Alphaproteobacteria</taxon>
        <taxon>Hyphomicrobiales</taxon>
        <taxon>Xanthobacteraceae</taxon>
        <taxon>Labrys</taxon>
    </lineage>
</organism>
<evidence type="ECO:0000256" key="2">
    <source>
        <dbReference type="SAM" id="Phobius"/>
    </source>
</evidence>
<feature type="region of interest" description="Disordered" evidence="1">
    <location>
        <begin position="1"/>
        <end position="24"/>
    </location>
</feature>
<keyword evidence="4" id="KW-1185">Reference proteome</keyword>
<sequence length="173" mass="18457">MTREDATDIAAPAAPVSEAPKQQASAIDGVEGVRDTVFDRLVREEEDIIGLLAFSLSMQNKRDWLAAFHQEVGRDPNSAELAAYDIGERIERRLATYRKLAENALSGNAFWASASLTPVSELPGAPMVEPTAGPSTTPVGRPSRFGGSAFAMLFGLVVIAAVAVVASRHYWGA</sequence>
<protein>
    <submittedName>
        <fullName evidence="3">Uncharacterized protein</fullName>
    </submittedName>
</protein>
<keyword evidence="2" id="KW-0472">Membrane</keyword>
<evidence type="ECO:0000313" key="4">
    <source>
        <dbReference type="Proteomes" id="UP001237448"/>
    </source>
</evidence>
<accession>A0ABU0FBH0</accession>
<comment type="caution">
    <text evidence="3">The sequence shown here is derived from an EMBL/GenBank/DDBJ whole genome shotgun (WGS) entry which is preliminary data.</text>
</comment>
<evidence type="ECO:0000256" key="1">
    <source>
        <dbReference type="SAM" id="MobiDB-lite"/>
    </source>
</evidence>
<keyword evidence="2" id="KW-0812">Transmembrane</keyword>
<evidence type="ECO:0000313" key="3">
    <source>
        <dbReference type="EMBL" id="MDQ0391667.1"/>
    </source>
</evidence>
<dbReference type="EMBL" id="JAUSVK010000001">
    <property type="protein sequence ID" value="MDQ0391667.1"/>
    <property type="molecule type" value="Genomic_DNA"/>
</dbReference>
<dbReference type="Proteomes" id="UP001237448">
    <property type="component" value="Unassembled WGS sequence"/>
</dbReference>
<feature type="transmembrane region" description="Helical" evidence="2">
    <location>
        <begin position="150"/>
        <end position="171"/>
    </location>
</feature>
<name>A0ABU0FBH0_9HYPH</name>